<protein>
    <submittedName>
        <fullName evidence="4">Swi3 domain-containing protein</fullName>
    </submittedName>
</protein>
<evidence type="ECO:0000313" key="2">
    <source>
        <dbReference type="EMBL" id="VDL55512.1"/>
    </source>
</evidence>
<dbReference type="STRING" id="6216.A0A0R3SIM1"/>
<dbReference type="WBParaSite" id="HDID_0000478601-mRNA-1">
    <property type="protein sequence ID" value="HDID_0000478601-mRNA-1"/>
    <property type="gene ID" value="HDID_0000478601"/>
</dbReference>
<evidence type="ECO:0000313" key="3">
    <source>
        <dbReference type="Proteomes" id="UP000274504"/>
    </source>
</evidence>
<proteinExistence type="predicted"/>
<sequence length="231" mass="26070">MPLSLVLRSLVPFLARQIEGGRSRHLAFYTTWVDCVFMVYASNLRNCLAQISRPRNADSQLRLFGMEDADHDKVKERLKKPGVLLEHGEFRAFQASLIRLQTALEGVKASLINRMDGLDATWNYLSQIGRLSRGKKEYPLPLTVSSDETEEEEEQQSSSEVPVIVDLDEQEEIVQKAKGSTQKNKKAKATGIATPVSMKHKLESPANMKKTKKRKTLKKENTNDESVIVVD</sequence>
<name>A0A0R3SIM1_HYMDI</name>
<dbReference type="EMBL" id="UYSG01002002">
    <property type="protein sequence ID" value="VDL55512.1"/>
    <property type="molecule type" value="Genomic_DNA"/>
</dbReference>
<dbReference type="Proteomes" id="UP000274504">
    <property type="component" value="Unassembled WGS sequence"/>
</dbReference>
<evidence type="ECO:0000256" key="1">
    <source>
        <dbReference type="SAM" id="MobiDB-lite"/>
    </source>
</evidence>
<gene>
    <name evidence="2" type="ORF">HDID_LOCUS4784</name>
</gene>
<organism evidence="4">
    <name type="scientific">Hymenolepis diminuta</name>
    <name type="common">Rat tapeworm</name>
    <dbReference type="NCBI Taxonomy" id="6216"/>
    <lineage>
        <taxon>Eukaryota</taxon>
        <taxon>Metazoa</taxon>
        <taxon>Spiralia</taxon>
        <taxon>Lophotrochozoa</taxon>
        <taxon>Platyhelminthes</taxon>
        <taxon>Cestoda</taxon>
        <taxon>Eucestoda</taxon>
        <taxon>Cyclophyllidea</taxon>
        <taxon>Hymenolepididae</taxon>
        <taxon>Hymenolepis</taxon>
    </lineage>
</organism>
<dbReference type="AlphaFoldDB" id="A0A0R3SIM1"/>
<dbReference type="OrthoDB" id="6283701at2759"/>
<reference evidence="4" key="1">
    <citation type="submission" date="2017-02" db="UniProtKB">
        <authorList>
            <consortium name="WormBaseParasite"/>
        </authorList>
    </citation>
    <scope>IDENTIFICATION</scope>
</reference>
<reference evidence="2 3" key="2">
    <citation type="submission" date="2018-11" db="EMBL/GenBank/DDBJ databases">
        <authorList>
            <consortium name="Pathogen Informatics"/>
        </authorList>
    </citation>
    <scope>NUCLEOTIDE SEQUENCE [LARGE SCALE GENOMIC DNA]</scope>
</reference>
<evidence type="ECO:0000313" key="4">
    <source>
        <dbReference type="WBParaSite" id="HDID_0000478601-mRNA-1"/>
    </source>
</evidence>
<accession>A0A0R3SIM1</accession>
<feature type="region of interest" description="Disordered" evidence="1">
    <location>
        <begin position="176"/>
        <end position="231"/>
    </location>
</feature>